<dbReference type="PANTHER" id="PTHR35894:SF1">
    <property type="entry name" value="PHOSPHORIBULOKINASE _ URIDINE KINASE FAMILY"/>
    <property type="match status" value="1"/>
</dbReference>
<organism evidence="3 4">
    <name type="scientific">Pelomonas margarita</name>
    <dbReference type="NCBI Taxonomy" id="3299031"/>
    <lineage>
        <taxon>Bacteria</taxon>
        <taxon>Pseudomonadati</taxon>
        <taxon>Pseudomonadota</taxon>
        <taxon>Betaproteobacteria</taxon>
        <taxon>Burkholderiales</taxon>
        <taxon>Sphaerotilaceae</taxon>
        <taxon>Roseateles</taxon>
    </lineage>
</organism>
<dbReference type="RefSeq" id="WP_394396531.1">
    <property type="nucleotide sequence ID" value="NZ_JBIGHW010000003.1"/>
</dbReference>
<dbReference type="InterPro" id="IPR003593">
    <property type="entry name" value="AAA+_ATPase"/>
</dbReference>
<dbReference type="SMART" id="SM00382">
    <property type="entry name" value="AAA"/>
    <property type="match status" value="1"/>
</dbReference>
<dbReference type="EMBL" id="JBIGHW010000003">
    <property type="protein sequence ID" value="MFG6440420.1"/>
    <property type="molecule type" value="Genomic_DNA"/>
</dbReference>
<evidence type="ECO:0000259" key="2">
    <source>
        <dbReference type="SMART" id="SM00382"/>
    </source>
</evidence>
<dbReference type="PANTHER" id="PTHR35894">
    <property type="entry name" value="GENERAL SECRETION PATHWAY PROTEIN A-RELATED"/>
    <property type="match status" value="1"/>
</dbReference>
<dbReference type="Pfam" id="PF13401">
    <property type="entry name" value="AAA_22"/>
    <property type="match status" value="1"/>
</dbReference>
<dbReference type="SUPFAM" id="SSF52540">
    <property type="entry name" value="P-loop containing nucleoside triphosphate hydrolases"/>
    <property type="match status" value="1"/>
</dbReference>
<dbReference type="SUPFAM" id="SSF47090">
    <property type="entry name" value="PGBD-like"/>
    <property type="match status" value="1"/>
</dbReference>
<feature type="compositionally biased region" description="Low complexity" evidence="1">
    <location>
        <begin position="309"/>
        <end position="342"/>
    </location>
</feature>
<dbReference type="InterPro" id="IPR027417">
    <property type="entry name" value="P-loop_NTPase"/>
</dbReference>
<reference evidence="3 4" key="1">
    <citation type="submission" date="2024-08" db="EMBL/GenBank/DDBJ databases">
        <authorList>
            <person name="Lu H."/>
        </authorList>
    </citation>
    <scope>NUCLEOTIDE SEQUENCE [LARGE SCALE GENOMIC DNA]</scope>
    <source>
        <strain evidence="3 4">LKC17W</strain>
    </source>
</reference>
<feature type="domain" description="AAA+ ATPase" evidence="2">
    <location>
        <begin position="42"/>
        <end position="187"/>
    </location>
</feature>
<evidence type="ECO:0000313" key="3">
    <source>
        <dbReference type="EMBL" id="MFG6440420.1"/>
    </source>
</evidence>
<gene>
    <name evidence="3" type="ORF">ACG0Z3_06955</name>
</gene>
<dbReference type="Gene3D" id="3.90.70.10">
    <property type="entry name" value="Cysteine proteinases"/>
    <property type="match status" value="1"/>
</dbReference>
<name>A0ABW7FFC0_9BURK</name>
<dbReference type="InterPro" id="IPR036365">
    <property type="entry name" value="PGBD-like_sf"/>
</dbReference>
<dbReference type="InterPro" id="IPR052026">
    <property type="entry name" value="ExeA_AAA_ATPase_DNA-bind"/>
</dbReference>
<keyword evidence="4" id="KW-1185">Reference proteome</keyword>
<sequence>MYAPFFGLRQAPFSIAPDPHYLYMSERHRDALAHLLYGLDGGGGFVLLTGEIGAGKTTVCRCFLGQIPAHCNVAYIFNPKLTVTELLRAVCDEFHVPVPAQAQTVKDFVDPLNAFLLAQHAAGRNNVLIIDEAQNLSADVLEQLRLLTNLETAERKLLQVVLIGQPELRELLARPELEQLAQRVIARFHLGALSEAETAHYVRHRLTVAGLTGALPFDARALRLIHQLTRGVPRRINLLCDRALLGGYANGRAQVTPDIVRRAAAEVFDGPATPRNRRSTYIALGAGLLAAAALAAGLAWQQQAAPLGPAPASANSAASTPAPAASTASAASPAQPASQADSPPAPELLRLADWPPSDDNDAWQALASRWGLPLPAGADACATAAQRGLQCYRSSSGSLSLIRLIDRPVLLTLRRPGQPAALAALVALDAQHATLLLEGTARRLPLADLATAWRGEFSTFWRPPPGYAQRAEQPRALRDWLAAQLAGLSPATSAASTSPPAWAALSRQVQAFQAGQGLQPDGRIGPVTLMLLNRASGVPEPRLDAAR</sequence>
<dbReference type="Gene3D" id="3.40.50.300">
    <property type="entry name" value="P-loop containing nucleotide triphosphate hydrolases"/>
    <property type="match status" value="1"/>
</dbReference>
<feature type="region of interest" description="Disordered" evidence="1">
    <location>
        <begin position="309"/>
        <end position="354"/>
    </location>
</feature>
<accession>A0ABW7FFC0</accession>
<evidence type="ECO:0000256" key="1">
    <source>
        <dbReference type="SAM" id="MobiDB-lite"/>
    </source>
</evidence>
<dbReference type="Proteomes" id="UP001606301">
    <property type="component" value="Unassembled WGS sequence"/>
</dbReference>
<protein>
    <submittedName>
        <fullName evidence="3">AAA family ATPase</fullName>
    </submittedName>
</protein>
<dbReference type="InterPro" id="IPR049945">
    <property type="entry name" value="AAA_22"/>
</dbReference>
<comment type="caution">
    <text evidence="3">The sequence shown here is derived from an EMBL/GenBank/DDBJ whole genome shotgun (WGS) entry which is preliminary data.</text>
</comment>
<evidence type="ECO:0000313" key="4">
    <source>
        <dbReference type="Proteomes" id="UP001606301"/>
    </source>
</evidence>
<proteinExistence type="predicted"/>